<evidence type="ECO:0000256" key="13">
    <source>
        <dbReference type="SAM" id="Phobius"/>
    </source>
</evidence>
<reference evidence="14" key="1">
    <citation type="submission" date="2020-08" db="EMBL/GenBank/DDBJ databases">
        <title>Genome sequencing and assembly of the red palm weevil Rhynchophorus ferrugineus.</title>
        <authorList>
            <person name="Dias G.B."/>
            <person name="Bergman C.M."/>
            <person name="Manee M."/>
        </authorList>
    </citation>
    <scope>NUCLEOTIDE SEQUENCE</scope>
    <source>
        <strain evidence="14">AA-2017</strain>
        <tissue evidence="14">Whole larva</tissue>
    </source>
</reference>
<accession>A0A834IG14</accession>
<sequence length="423" mass="49239">MPFQKLKKCFTSPKKLLKLAILILCIFFSIYQVVKCVEKLMHPPISTYYGFHLNETIRYPSVTVCRSPSFKTDRFSRFGLRRNSDLSIHNAFRFFNFNIHTIEYFLNDTTWTFDELISSLAYNGYGYPIADVKIVEFHSVTKGRCFTLTPKSTSRTLSISGGWWFYLKHNFTVRSLDLYGMSTAGFHIHLHDDNEIMTSEVAQENNFMEYIYLEAAEDMRMNLKIQEFTKINTNESPCVHDNLSYSKSKCQELCVQKQIAQRLNCTLPWLWLLDDDSNLPQCSDATSVQQLISLFQPHFIAIYCTSNLITYMNEMLGYNVNGFVSDIGGSLGFLLGLSVIGFITVMEKILASLIRSYFKNKTKTDVKERDLRSGQLNNLKHMNKNPEYLHRKNDVHLYDNLRDFESDDFKCYQNTLVVSDNRY</sequence>
<dbReference type="PANTHER" id="PTHR11690">
    <property type="entry name" value="AMILORIDE-SENSITIVE SODIUM CHANNEL-RELATED"/>
    <property type="match status" value="1"/>
</dbReference>
<evidence type="ECO:0000256" key="9">
    <source>
        <dbReference type="ARBA" id="ARBA00023136"/>
    </source>
</evidence>
<gene>
    <name evidence="14" type="ORF">GWI33_005719</name>
</gene>
<evidence type="ECO:0000256" key="11">
    <source>
        <dbReference type="ARBA" id="ARBA00023303"/>
    </source>
</evidence>
<comment type="similarity">
    <text evidence="2 12">Belongs to the amiloride-sensitive sodium channel (TC 1.A.6) family.</text>
</comment>
<comment type="subcellular location">
    <subcellularLocation>
        <location evidence="1">Membrane</location>
        <topology evidence="1">Multi-pass membrane protein</topology>
    </subcellularLocation>
</comment>
<keyword evidence="4 12" id="KW-0894">Sodium channel</keyword>
<dbReference type="EMBL" id="JAACXV010000282">
    <property type="protein sequence ID" value="KAF7280592.1"/>
    <property type="molecule type" value="Genomic_DNA"/>
</dbReference>
<organism evidence="14 15">
    <name type="scientific">Rhynchophorus ferrugineus</name>
    <name type="common">Red palm weevil</name>
    <name type="synonym">Curculio ferrugineus</name>
    <dbReference type="NCBI Taxonomy" id="354439"/>
    <lineage>
        <taxon>Eukaryota</taxon>
        <taxon>Metazoa</taxon>
        <taxon>Ecdysozoa</taxon>
        <taxon>Arthropoda</taxon>
        <taxon>Hexapoda</taxon>
        <taxon>Insecta</taxon>
        <taxon>Pterygota</taxon>
        <taxon>Neoptera</taxon>
        <taxon>Endopterygota</taxon>
        <taxon>Coleoptera</taxon>
        <taxon>Polyphaga</taxon>
        <taxon>Cucujiformia</taxon>
        <taxon>Curculionidae</taxon>
        <taxon>Dryophthorinae</taxon>
        <taxon>Rhynchophorus</taxon>
    </lineage>
</organism>
<keyword evidence="9 13" id="KW-0472">Membrane</keyword>
<feature type="transmembrane region" description="Helical" evidence="13">
    <location>
        <begin position="16"/>
        <end position="34"/>
    </location>
</feature>
<dbReference type="AlphaFoldDB" id="A0A834IG14"/>
<keyword evidence="3 12" id="KW-0813">Transport</keyword>
<name>A0A834IG14_RHYFE</name>
<evidence type="ECO:0000313" key="15">
    <source>
        <dbReference type="Proteomes" id="UP000625711"/>
    </source>
</evidence>
<evidence type="ECO:0000256" key="6">
    <source>
        <dbReference type="ARBA" id="ARBA00022989"/>
    </source>
</evidence>
<keyword evidence="7" id="KW-0915">Sodium</keyword>
<evidence type="ECO:0000256" key="8">
    <source>
        <dbReference type="ARBA" id="ARBA00023065"/>
    </source>
</evidence>
<evidence type="ECO:0000256" key="2">
    <source>
        <dbReference type="ARBA" id="ARBA00007193"/>
    </source>
</evidence>
<comment type="caution">
    <text evidence="14">The sequence shown here is derived from an EMBL/GenBank/DDBJ whole genome shotgun (WGS) entry which is preliminary data.</text>
</comment>
<evidence type="ECO:0000313" key="14">
    <source>
        <dbReference type="EMBL" id="KAF7280592.1"/>
    </source>
</evidence>
<evidence type="ECO:0000256" key="10">
    <source>
        <dbReference type="ARBA" id="ARBA00023201"/>
    </source>
</evidence>
<keyword evidence="8 12" id="KW-0406">Ion transport</keyword>
<keyword evidence="15" id="KW-1185">Reference proteome</keyword>
<protein>
    <submittedName>
        <fullName evidence="14">Uncharacterized protein</fullName>
    </submittedName>
</protein>
<keyword evidence="6 13" id="KW-1133">Transmembrane helix</keyword>
<dbReference type="GO" id="GO:0005886">
    <property type="term" value="C:plasma membrane"/>
    <property type="evidence" value="ECO:0007669"/>
    <property type="project" value="TreeGrafter"/>
</dbReference>
<evidence type="ECO:0000256" key="4">
    <source>
        <dbReference type="ARBA" id="ARBA00022461"/>
    </source>
</evidence>
<keyword evidence="10 12" id="KW-0739">Sodium transport</keyword>
<dbReference type="Gene3D" id="1.10.287.770">
    <property type="entry name" value="YojJ-like"/>
    <property type="match status" value="1"/>
</dbReference>
<proteinExistence type="inferred from homology"/>
<evidence type="ECO:0000256" key="12">
    <source>
        <dbReference type="RuleBase" id="RU000679"/>
    </source>
</evidence>
<keyword evidence="11 12" id="KW-0407">Ion channel</keyword>
<evidence type="ECO:0000256" key="7">
    <source>
        <dbReference type="ARBA" id="ARBA00023053"/>
    </source>
</evidence>
<evidence type="ECO:0000256" key="1">
    <source>
        <dbReference type="ARBA" id="ARBA00004141"/>
    </source>
</evidence>
<dbReference type="OrthoDB" id="7939651at2759"/>
<dbReference type="InterPro" id="IPR001873">
    <property type="entry name" value="ENaC"/>
</dbReference>
<evidence type="ECO:0000256" key="3">
    <source>
        <dbReference type="ARBA" id="ARBA00022448"/>
    </source>
</evidence>
<keyword evidence="5 12" id="KW-0812">Transmembrane</keyword>
<evidence type="ECO:0000256" key="5">
    <source>
        <dbReference type="ARBA" id="ARBA00022692"/>
    </source>
</evidence>
<feature type="transmembrane region" description="Helical" evidence="13">
    <location>
        <begin position="331"/>
        <end position="354"/>
    </location>
</feature>
<dbReference type="Pfam" id="PF00858">
    <property type="entry name" value="ASC"/>
    <property type="match status" value="1"/>
</dbReference>
<dbReference type="GO" id="GO:0015280">
    <property type="term" value="F:ligand-gated sodium channel activity"/>
    <property type="evidence" value="ECO:0007669"/>
    <property type="project" value="TreeGrafter"/>
</dbReference>
<dbReference type="PANTHER" id="PTHR11690:SF248">
    <property type="entry name" value="PICKPOCKET 17, ISOFORM A"/>
    <property type="match status" value="1"/>
</dbReference>
<dbReference type="Proteomes" id="UP000625711">
    <property type="component" value="Unassembled WGS sequence"/>
</dbReference>